<gene>
    <name evidence="1" type="ORF">NEZAVI_LOCUS10949</name>
</gene>
<reference evidence="1" key="1">
    <citation type="submission" date="2022-01" db="EMBL/GenBank/DDBJ databases">
        <authorList>
            <person name="King R."/>
        </authorList>
    </citation>
    <scope>NUCLEOTIDE SEQUENCE</scope>
</reference>
<sequence length="108" mass="12906">MFVIFGSREDKPVQYPTNDSANQWANPINLWTKKNRVSQKYRNGDEAERFCIQSMILERNNPSPILLRMLQRVDYIMDDMRSYSKPTCKYGYEGRMRHCLCFGDERLQ</sequence>
<dbReference type="Proteomes" id="UP001152798">
    <property type="component" value="Chromosome 5"/>
</dbReference>
<dbReference type="EMBL" id="OV725081">
    <property type="protein sequence ID" value="CAH1402033.1"/>
    <property type="molecule type" value="Genomic_DNA"/>
</dbReference>
<keyword evidence="2" id="KW-1185">Reference proteome</keyword>
<protein>
    <submittedName>
        <fullName evidence="1">Uncharacterized protein</fullName>
    </submittedName>
</protein>
<evidence type="ECO:0000313" key="1">
    <source>
        <dbReference type="EMBL" id="CAH1402033.1"/>
    </source>
</evidence>
<name>A0A9P0HHC7_NEZVI</name>
<organism evidence="1 2">
    <name type="scientific">Nezara viridula</name>
    <name type="common">Southern green stink bug</name>
    <name type="synonym">Cimex viridulus</name>
    <dbReference type="NCBI Taxonomy" id="85310"/>
    <lineage>
        <taxon>Eukaryota</taxon>
        <taxon>Metazoa</taxon>
        <taxon>Ecdysozoa</taxon>
        <taxon>Arthropoda</taxon>
        <taxon>Hexapoda</taxon>
        <taxon>Insecta</taxon>
        <taxon>Pterygota</taxon>
        <taxon>Neoptera</taxon>
        <taxon>Paraneoptera</taxon>
        <taxon>Hemiptera</taxon>
        <taxon>Heteroptera</taxon>
        <taxon>Panheteroptera</taxon>
        <taxon>Pentatomomorpha</taxon>
        <taxon>Pentatomoidea</taxon>
        <taxon>Pentatomidae</taxon>
        <taxon>Pentatominae</taxon>
        <taxon>Nezara</taxon>
    </lineage>
</organism>
<dbReference type="AlphaFoldDB" id="A0A9P0HHC7"/>
<proteinExistence type="predicted"/>
<evidence type="ECO:0000313" key="2">
    <source>
        <dbReference type="Proteomes" id="UP001152798"/>
    </source>
</evidence>
<accession>A0A9P0HHC7</accession>